<dbReference type="Proteomes" id="UP001205311">
    <property type="component" value="Unassembled WGS sequence"/>
</dbReference>
<comment type="caution">
    <text evidence="2">The sequence shown here is derived from an EMBL/GenBank/DDBJ whole genome shotgun (WGS) entry which is preliminary data.</text>
</comment>
<proteinExistence type="predicted"/>
<feature type="region of interest" description="Disordered" evidence="1">
    <location>
        <begin position="38"/>
        <end position="68"/>
    </location>
</feature>
<dbReference type="EMBL" id="JAMTCP010000023">
    <property type="protein sequence ID" value="MCP2260101.1"/>
    <property type="molecule type" value="Genomic_DNA"/>
</dbReference>
<protein>
    <submittedName>
        <fullName evidence="2">Peptidase MA superfamily</fullName>
    </submittedName>
</protein>
<evidence type="ECO:0000313" key="2">
    <source>
        <dbReference type="EMBL" id="MCP2260101.1"/>
    </source>
</evidence>
<sequence length="459" mass="49549">MRTMAGLGRLRGWLVAIVAMTLLAGLVLVSVPSAETSAPPVAASEPALSDPSSSEVAPNANRAPAVRRDDRADAVRELLERRASAVLRRDREAFLDTVDPLGETSFRTAQGALFDNLDGLPFGEWRYTLDAGQALPPPALPSGVPSADELWAPKVELRYAFQGVDVVSTSRSMGYLFARRGGDWFLVSDTALEPQGRRTWRGPWDFGPCQAVRTRRGMVIGHPGNQSLAAAVARELDGAVAAVSEVWGDGWPERAVVLLPETMIELQALVGPEFSVDGIAAVAVADRVDTRVGTVEGPRVVINPRTASRLSLTPLRVVLRHEITHVAARGVTVDGAPMWLTEGFADYVGYRTSGLAPAQAAPELARRVRAGFLPDDLPGNRDFQTTGDRLDLAYQQSWSLAAYVAGRSGEARLVRLYRRIASAGPTDRSTMDNMLAEELGVGRAELLEGWRSHLVATFR</sequence>
<evidence type="ECO:0000313" key="3">
    <source>
        <dbReference type="Proteomes" id="UP001205311"/>
    </source>
</evidence>
<keyword evidence="3" id="KW-1185">Reference proteome</keyword>
<reference evidence="2 3" key="1">
    <citation type="submission" date="2022-06" db="EMBL/GenBank/DDBJ databases">
        <title>Genomic Encyclopedia of Archaeal and Bacterial Type Strains, Phase II (KMG-II): from individual species to whole genera.</title>
        <authorList>
            <person name="Goeker M."/>
        </authorList>
    </citation>
    <scope>NUCLEOTIDE SEQUENCE [LARGE SCALE GENOMIC DNA]</scope>
    <source>
        <strain evidence="2 3">DSM 40477</strain>
    </source>
</reference>
<gene>
    <name evidence="2" type="ORF">LX15_003812</name>
</gene>
<organism evidence="2 3">
    <name type="scientific">Streptoalloteichus tenebrarius (strain ATCC 17920 / DSM 40477 / JCM 4838 / CBS 697.72 / NBRC 16177 / NCIMB 11028 / NRRL B-12390 / A12253. 1 / ISP 5477)</name>
    <name type="common">Streptomyces tenebrarius</name>
    <dbReference type="NCBI Taxonomy" id="1933"/>
    <lineage>
        <taxon>Bacteria</taxon>
        <taxon>Bacillati</taxon>
        <taxon>Actinomycetota</taxon>
        <taxon>Actinomycetes</taxon>
        <taxon>Pseudonocardiales</taxon>
        <taxon>Pseudonocardiaceae</taxon>
        <taxon>Streptoalloteichus</taxon>
    </lineage>
</organism>
<name>A0ABT1HX50_STRSD</name>
<evidence type="ECO:0000256" key="1">
    <source>
        <dbReference type="SAM" id="MobiDB-lite"/>
    </source>
</evidence>
<accession>A0ABT1HX50</accession>